<keyword evidence="1" id="KW-1133">Transmembrane helix</keyword>
<keyword evidence="1" id="KW-0812">Transmembrane</keyword>
<keyword evidence="1" id="KW-0472">Membrane</keyword>
<evidence type="ECO:0000313" key="2">
    <source>
        <dbReference type="EMBL" id="RPE36329.1"/>
    </source>
</evidence>
<evidence type="ECO:0000313" key="3">
    <source>
        <dbReference type="Proteomes" id="UP000266906"/>
    </source>
</evidence>
<name>A0A3N4RZD7_9ACTN</name>
<evidence type="ECO:0000256" key="1">
    <source>
        <dbReference type="SAM" id="Phobius"/>
    </source>
</evidence>
<protein>
    <submittedName>
        <fullName evidence="2">Uncharacterized protein</fullName>
    </submittedName>
</protein>
<proteinExistence type="predicted"/>
<keyword evidence="3" id="KW-1185">Reference proteome</keyword>
<organism evidence="2 3">
    <name type="scientific">Kitasatospora cineracea</name>
    <dbReference type="NCBI Taxonomy" id="88074"/>
    <lineage>
        <taxon>Bacteria</taxon>
        <taxon>Bacillati</taxon>
        <taxon>Actinomycetota</taxon>
        <taxon>Actinomycetes</taxon>
        <taxon>Kitasatosporales</taxon>
        <taxon>Streptomycetaceae</taxon>
        <taxon>Kitasatospora</taxon>
    </lineage>
</organism>
<dbReference type="EMBL" id="RKQG01000001">
    <property type="protein sequence ID" value="RPE36329.1"/>
    <property type="molecule type" value="Genomic_DNA"/>
</dbReference>
<gene>
    <name evidence="2" type="ORF">EDD38_4700</name>
</gene>
<feature type="transmembrane region" description="Helical" evidence="1">
    <location>
        <begin position="14"/>
        <end position="39"/>
    </location>
</feature>
<dbReference type="Proteomes" id="UP000266906">
    <property type="component" value="Unassembled WGS sequence"/>
</dbReference>
<dbReference type="AlphaFoldDB" id="A0A3N4RZD7"/>
<sequence>MAARRAVRWIVPRVAFAGVAAVVLFGAFLLVGMRLLLFVSRADAIPDP</sequence>
<reference evidence="2 3" key="1">
    <citation type="submission" date="2018-11" db="EMBL/GenBank/DDBJ databases">
        <title>Sequencing the genomes of 1000 actinobacteria strains.</title>
        <authorList>
            <person name="Klenk H.-P."/>
        </authorList>
    </citation>
    <scope>NUCLEOTIDE SEQUENCE [LARGE SCALE GENOMIC DNA]</scope>
    <source>
        <strain evidence="2 3">DSM 44781</strain>
    </source>
</reference>
<comment type="caution">
    <text evidence="2">The sequence shown here is derived from an EMBL/GenBank/DDBJ whole genome shotgun (WGS) entry which is preliminary data.</text>
</comment>
<accession>A0A3N4RZD7</accession>